<dbReference type="HOGENOM" id="CLU_1653173_0_0_1"/>
<reference evidence="2" key="2">
    <citation type="submission" date="2015-01" db="EMBL/GenBank/DDBJ databases">
        <title>Evolutionary Origins and Diversification of the Mycorrhizal Mutualists.</title>
        <authorList>
            <consortium name="DOE Joint Genome Institute"/>
            <consortium name="Mycorrhizal Genomics Consortium"/>
            <person name="Kohler A."/>
            <person name="Kuo A."/>
            <person name="Nagy L.G."/>
            <person name="Floudas D."/>
            <person name="Copeland A."/>
            <person name="Barry K.W."/>
            <person name="Cichocki N."/>
            <person name="Veneault-Fourrey C."/>
            <person name="LaButti K."/>
            <person name="Lindquist E.A."/>
            <person name="Lipzen A."/>
            <person name="Lundell T."/>
            <person name="Morin E."/>
            <person name="Murat C."/>
            <person name="Riley R."/>
            <person name="Ohm R."/>
            <person name="Sun H."/>
            <person name="Tunlid A."/>
            <person name="Henrissat B."/>
            <person name="Grigoriev I.V."/>
            <person name="Hibbett D.S."/>
            <person name="Martin F."/>
        </authorList>
    </citation>
    <scope>NUCLEOTIDE SEQUENCE [LARGE SCALE GENOMIC DNA]</scope>
    <source>
        <strain evidence="2">Foug A</strain>
    </source>
</reference>
<dbReference type="OrthoDB" id="1470350at2759"/>
<dbReference type="EMBL" id="KN822012">
    <property type="protein sequence ID" value="KIM67647.1"/>
    <property type="molecule type" value="Genomic_DNA"/>
</dbReference>
<dbReference type="InParanoid" id="A0A0C3ARU3"/>
<organism evidence="1 2">
    <name type="scientific">Scleroderma citrinum Foug A</name>
    <dbReference type="NCBI Taxonomy" id="1036808"/>
    <lineage>
        <taxon>Eukaryota</taxon>
        <taxon>Fungi</taxon>
        <taxon>Dikarya</taxon>
        <taxon>Basidiomycota</taxon>
        <taxon>Agaricomycotina</taxon>
        <taxon>Agaricomycetes</taxon>
        <taxon>Agaricomycetidae</taxon>
        <taxon>Boletales</taxon>
        <taxon>Sclerodermatineae</taxon>
        <taxon>Sclerodermataceae</taxon>
        <taxon>Scleroderma</taxon>
    </lineage>
</organism>
<accession>A0A0C3ARU3</accession>
<reference evidence="1 2" key="1">
    <citation type="submission" date="2014-04" db="EMBL/GenBank/DDBJ databases">
        <authorList>
            <consortium name="DOE Joint Genome Institute"/>
            <person name="Kuo A."/>
            <person name="Kohler A."/>
            <person name="Nagy L.G."/>
            <person name="Floudas D."/>
            <person name="Copeland A."/>
            <person name="Barry K.W."/>
            <person name="Cichocki N."/>
            <person name="Veneault-Fourrey C."/>
            <person name="LaButti K."/>
            <person name="Lindquist E.A."/>
            <person name="Lipzen A."/>
            <person name="Lundell T."/>
            <person name="Morin E."/>
            <person name="Murat C."/>
            <person name="Sun H."/>
            <person name="Tunlid A."/>
            <person name="Henrissat B."/>
            <person name="Grigoriev I.V."/>
            <person name="Hibbett D.S."/>
            <person name="Martin F."/>
            <person name="Nordberg H.P."/>
            <person name="Cantor M.N."/>
            <person name="Hua S.X."/>
        </authorList>
    </citation>
    <scope>NUCLEOTIDE SEQUENCE [LARGE SCALE GENOMIC DNA]</scope>
    <source>
        <strain evidence="1 2">Foug A</strain>
    </source>
</reference>
<dbReference type="Proteomes" id="UP000053989">
    <property type="component" value="Unassembled WGS sequence"/>
</dbReference>
<sequence length="160" mass="18206">MSIMSDLACGIPQWRSNLSLEAVHFWSRRFPLSGVLGETQCFRWVFLPHQMASRLPCLLKTSVLVLVLWRLIRRIRPKPRPLANIRGPSKEHWLKGNYHRIFQDGLQYNLHLAHTYGGALKIHAVLGVNISFCPFILMRDASSGGTAVHIRSSCIAAHRD</sequence>
<keyword evidence="2" id="KW-1185">Reference proteome</keyword>
<evidence type="ECO:0000313" key="1">
    <source>
        <dbReference type="EMBL" id="KIM67647.1"/>
    </source>
</evidence>
<protein>
    <submittedName>
        <fullName evidence="1">Uncharacterized protein</fullName>
    </submittedName>
</protein>
<name>A0A0C3ARU3_9AGAM</name>
<dbReference type="AlphaFoldDB" id="A0A0C3ARU3"/>
<evidence type="ECO:0000313" key="2">
    <source>
        <dbReference type="Proteomes" id="UP000053989"/>
    </source>
</evidence>
<proteinExistence type="predicted"/>
<gene>
    <name evidence="1" type="ORF">SCLCIDRAFT_1113375</name>
</gene>